<gene>
    <name evidence="1" type="ORF">TSOC_006136</name>
</gene>
<reference evidence="1 2" key="1">
    <citation type="journal article" date="2017" name="Mol. Biol. Evol.">
        <title>The 4-celled Tetrabaena socialis nuclear genome reveals the essential components for genetic control of cell number at the origin of multicellularity in the volvocine lineage.</title>
        <authorList>
            <person name="Featherston J."/>
            <person name="Arakaki Y."/>
            <person name="Hanschen E.R."/>
            <person name="Ferris P.J."/>
            <person name="Michod R.E."/>
            <person name="Olson B.J.S.C."/>
            <person name="Nozaki H."/>
            <person name="Durand P.M."/>
        </authorList>
    </citation>
    <scope>NUCLEOTIDE SEQUENCE [LARGE SCALE GENOMIC DNA]</scope>
    <source>
        <strain evidence="1 2">NIES-571</strain>
    </source>
</reference>
<name>A0A2J8A4G8_9CHLO</name>
<protein>
    <submittedName>
        <fullName evidence="1">Uncharacterized protein</fullName>
    </submittedName>
</protein>
<comment type="caution">
    <text evidence="1">The sequence shown here is derived from an EMBL/GenBank/DDBJ whole genome shotgun (WGS) entry which is preliminary data.</text>
</comment>
<dbReference type="EMBL" id="PGGS01000182">
    <property type="protein sequence ID" value="PNH07409.1"/>
    <property type="molecule type" value="Genomic_DNA"/>
</dbReference>
<dbReference type="AlphaFoldDB" id="A0A2J8A4G8"/>
<dbReference type="OrthoDB" id="537886at2759"/>
<evidence type="ECO:0000313" key="1">
    <source>
        <dbReference type="EMBL" id="PNH07409.1"/>
    </source>
</evidence>
<keyword evidence="2" id="KW-1185">Reference proteome</keyword>
<proteinExistence type="predicted"/>
<sequence length="159" mass="17710">MSEPRNQGSSMDKQTEQYYFKRLVLKPLVTAYAALVVGRLISGGVRGAGAHDNGRAKAFVEKNSENYDLVRRLAARQHLTPEDFAGFADANDTMQEDDVHNTTDEMLIKKATELRAAGALRLFREDLPWQCSIINNIEALLQCLPKAPVTLEENGYQLG</sequence>
<dbReference type="Proteomes" id="UP000236333">
    <property type="component" value="Unassembled WGS sequence"/>
</dbReference>
<evidence type="ECO:0000313" key="2">
    <source>
        <dbReference type="Proteomes" id="UP000236333"/>
    </source>
</evidence>
<accession>A0A2J8A4G8</accession>
<organism evidence="1 2">
    <name type="scientific">Tetrabaena socialis</name>
    <dbReference type="NCBI Taxonomy" id="47790"/>
    <lineage>
        <taxon>Eukaryota</taxon>
        <taxon>Viridiplantae</taxon>
        <taxon>Chlorophyta</taxon>
        <taxon>core chlorophytes</taxon>
        <taxon>Chlorophyceae</taxon>
        <taxon>CS clade</taxon>
        <taxon>Chlamydomonadales</taxon>
        <taxon>Tetrabaenaceae</taxon>
        <taxon>Tetrabaena</taxon>
    </lineage>
</organism>